<evidence type="ECO:0000256" key="7">
    <source>
        <dbReference type="ARBA" id="ARBA00022989"/>
    </source>
</evidence>
<dbReference type="Pfam" id="PF21014">
    <property type="entry name" value="Slowpoke_C"/>
    <property type="match status" value="1"/>
</dbReference>
<dbReference type="PANTHER" id="PTHR10027:SF33">
    <property type="entry name" value="CALCIUM-ACTIVATED POTASSIUM CHANNEL SUBUNIT ALPHA-1-RELATED"/>
    <property type="match status" value="1"/>
</dbReference>
<dbReference type="OrthoDB" id="6017954at2759"/>
<evidence type="ECO:0000259" key="12">
    <source>
        <dbReference type="Pfam" id="PF22614"/>
    </source>
</evidence>
<dbReference type="GO" id="GO:0045211">
    <property type="term" value="C:postsynaptic membrane"/>
    <property type="evidence" value="ECO:0007669"/>
    <property type="project" value="TreeGrafter"/>
</dbReference>
<keyword evidence="9" id="KW-0472">Membrane</keyword>
<protein>
    <submittedName>
        <fullName evidence="13">Calcium-activated potassium channel subunit alpha-1</fullName>
    </submittedName>
</protein>
<keyword evidence="7" id="KW-1133">Transmembrane helix</keyword>
<feature type="domain" description="Ca2+-activated K+ channel Slowpoke-like C-terminal" evidence="11">
    <location>
        <begin position="162"/>
        <end position="232"/>
    </location>
</feature>
<dbReference type="InterPro" id="IPR047871">
    <property type="entry name" value="K_chnl_Slo-like"/>
</dbReference>
<comment type="subcellular location">
    <subcellularLocation>
        <location evidence="1">Membrane</location>
        <topology evidence="1">Multi-pass membrane protein</topology>
    </subcellularLocation>
</comment>
<evidence type="ECO:0000313" key="13">
    <source>
        <dbReference type="EMBL" id="KAJ7388620.1"/>
    </source>
</evidence>
<dbReference type="Pfam" id="PF22614">
    <property type="entry name" value="Slo-like_RCK"/>
    <property type="match status" value="1"/>
</dbReference>
<gene>
    <name evidence="13" type="primary">KCNMA1_1</name>
    <name evidence="13" type="ORF">OS493_036586</name>
</gene>
<feature type="domain" description="RCK N-terminal" evidence="12">
    <location>
        <begin position="3"/>
        <end position="68"/>
    </location>
</feature>
<evidence type="ECO:0000256" key="5">
    <source>
        <dbReference type="ARBA" id="ARBA00022826"/>
    </source>
</evidence>
<evidence type="ECO:0000256" key="2">
    <source>
        <dbReference type="ARBA" id="ARBA00022448"/>
    </source>
</evidence>
<dbReference type="GO" id="GO:0060072">
    <property type="term" value="F:large conductance calcium-activated potassium channel activity"/>
    <property type="evidence" value="ECO:0007669"/>
    <property type="project" value="TreeGrafter"/>
</dbReference>
<keyword evidence="8" id="KW-0406">Ion transport</keyword>
<evidence type="ECO:0000256" key="1">
    <source>
        <dbReference type="ARBA" id="ARBA00004141"/>
    </source>
</evidence>
<dbReference type="EMBL" id="MU825458">
    <property type="protein sequence ID" value="KAJ7388620.1"/>
    <property type="molecule type" value="Genomic_DNA"/>
</dbReference>
<evidence type="ECO:0000256" key="4">
    <source>
        <dbReference type="ARBA" id="ARBA00022692"/>
    </source>
</evidence>
<keyword evidence="4" id="KW-0812">Transmembrane</keyword>
<proteinExistence type="predicted"/>
<keyword evidence="14" id="KW-1185">Reference proteome</keyword>
<comment type="caution">
    <text evidence="13">The sequence shown here is derived from an EMBL/GenBank/DDBJ whole genome shotgun (WGS) entry which is preliminary data.</text>
</comment>
<name>A0A9X0D6H0_9CNID</name>
<keyword evidence="2" id="KW-0813">Transport</keyword>
<evidence type="ECO:0000259" key="11">
    <source>
        <dbReference type="Pfam" id="PF21014"/>
    </source>
</evidence>
<keyword evidence="5" id="KW-0631">Potassium channel</keyword>
<dbReference type="Proteomes" id="UP001163046">
    <property type="component" value="Unassembled WGS sequence"/>
</dbReference>
<evidence type="ECO:0000313" key="14">
    <source>
        <dbReference type="Proteomes" id="UP001163046"/>
    </source>
</evidence>
<evidence type="ECO:0000256" key="9">
    <source>
        <dbReference type="ARBA" id="ARBA00023136"/>
    </source>
</evidence>
<dbReference type="PANTHER" id="PTHR10027">
    <property type="entry name" value="CALCIUM-ACTIVATED POTASSIUM CHANNEL ALPHA CHAIN"/>
    <property type="match status" value="1"/>
</dbReference>
<organism evidence="13 14">
    <name type="scientific">Desmophyllum pertusum</name>
    <dbReference type="NCBI Taxonomy" id="174260"/>
    <lineage>
        <taxon>Eukaryota</taxon>
        <taxon>Metazoa</taxon>
        <taxon>Cnidaria</taxon>
        <taxon>Anthozoa</taxon>
        <taxon>Hexacorallia</taxon>
        <taxon>Scleractinia</taxon>
        <taxon>Caryophylliina</taxon>
        <taxon>Caryophylliidae</taxon>
        <taxon>Desmophyllum</taxon>
    </lineage>
</organism>
<evidence type="ECO:0000256" key="3">
    <source>
        <dbReference type="ARBA" id="ARBA00022538"/>
    </source>
</evidence>
<keyword evidence="6" id="KW-0630">Potassium</keyword>
<accession>A0A9X0D6H0</accession>
<keyword evidence="10 13" id="KW-0407">Ion channel</keyword>
<evidence type="ECO:0000256" key="8">
    <source>
        <dbReference type="ARBA" id="ARBA00023065"/>
    </source>
</evidence>
<evidence type="ECO:0000256" key="10">
    <source>
        <dbReference type="ARBA" id="ARBA00023303"/>
    </source>
</evidence>
<keyword evidence="3" id="KW-0633">Potassium transport</keyword>
<dbReference type="AlphaFoldDB" id="A0A9X0D6H0"/>
<evidence type="ECO:0000256" key="6">
    <source>
        <dbReference type="ARBA" id="ARBA00022958"/>
    </source>
</evidence>
<reference evidence="13" key="1">
    <citation type="submission" date="2023-01" db="EMBL/GenBank/DDBJ databases">
        <title>Genome assembly of the deep-sea coral Lophelia pertusa.</title>
        <authorList>
            <person name="Herrera S."/>
            <person name="Cordes E."/>
        </authorList>
    </citation>
    <scope>NUCLEOTIDE SEQUENCE</scope>
    <source>
        <strain evidence="13">USNM1676648</strain>
        <tissue evidence="13">Polyp</tissue>
    </source>
</reference>
<sequence>MNWHQVCNFEDVFVLPGSPFCRADLRAVNANLADMVVFLSPSTASKADDPKLADKESILASLNLKAMSFDDAVGLLSESTRNAFAGLDFNRRTASGETRLSVWMQCSYNHRTFDQNVQYLDIDDDDDDDLELYLTQPFACGTAFTVSMLDSLMSASYFNPDVLTLVRNLATGGVNQFLEEHIAEGDEIRGGLDAAQTAGTRSRCKILQISLFDGPLAQYGDGGSFGDMFFARIADLVHDLPGSVPVP</sequence>
<dbReference type="InterPro" id="IPR048735">
    <property type="entry name" value="Slowpoke-like_C"/>
</dbReference>
<dbReference type="InterPro" id="IPR003148">
    <property type="entry name" value="RCK_N"/>
</dbReference>